<evidence type="ECO:0000313" key="1">
    <source>
        <dbReference type="EMBL" id="SDM32018.1"/>
    </source>
</evidence>
<dbReference type="EMBL" id="FNIA01000001">
    <property type="protein sequence ID" value="SDM32018.1"/>
    <property type="molecule type" value="Genomic_DNA"/>
</dbReference>
<protein>
    <submittedName>
        <fullName evidence="1">Uncharacterized protein</fullName>
    </submittedName>
</protein>
<accession>A0A1G9S955</accession>
<keyword evidence="2" id="KW-1185">Reference proteome</keyword>
<organism evidence="1 2">
    <name type="scientific">Haloarchaeobius iranensis</name>
    <dbReference type="NCBI Taxonomy" id="996166"/>
    <lineage>
        <taxon>Archaea</taxon>
        <taxon>Methanobacteriati</taxon>
        <taxon>Methanobacteriota</taxon>
        <taxon>Stenosarchaea group</taxon>
        <taxon>Halobacteria</taxon>
        <taxon>Halobacteriales</taxon>
        <taxon>Halorubellaceae</taxon>
        <taxon>Haloarchaeobius</taxon>
    </lineage>
</organism>
<proteinExistence type="predicted"/>
<sequence>MDVARHFEYPCPDCRSTNDLHDPECRFAGVEWHAVEKAYADVLAALSGGVKHEDELPSVAADWGALQQAALEHLRTVQRVDEHDGRLELRSPDEYRELLTTPQYEPVKTVYEYGSVPGCHDNSVFALVAYYEMVGLSWPETREQVIEWLHETGTWERGGFAEDSPEELVDAKRHVYEAGYGWKQAAREAKAVIDRYR</sequence>
<name>A0A1G9S955_9EURY</name>
<dbReference type="InterPro" id="IPR055897">
    <property type="entry name" value="DUF7474"/>
</dbReference>
<dbReference type="Pfam" id="PF24286">
    <property type="entry name" value="DUF7474"/>
    <property type="match status" value="1"/>
</dbReference>
<reference evidence="1 2" key="1">
    <citation type="submission" date="2016-10" db="EMBL/GenBank/DDBJ databases">
        <authorList>
            <person name="de Groot N.N."/>
        </authorList>
    </citation>
    <scope>NUCLEOTIDE SEQUENCE [LARGE SCALE GENOMIC DNA]</scope>
    <source>
        <strain evidence="2">EB21,IBRC-M 10013,KCTC 4048</strain>
    </source>
</reference>
<gene>
    <name evidence="1" type="ORF">SAMN05192554_10124</name>
</gene>
<evidence type="ECO:0000313" key="2">
    <source>
        <dbReference type="Proteomes" id="UP000199370"/>
    </source>
</evidence>
<dbReference type="Proteomes" id="UP000199370">
    <property type="component" value="Unassembled WGS sequence"/>
</dbReference>
<dbReference type="AlphaFoldDB" id="A0A1G9S955"/>